<evidence type="ECO:0000313" key="3">
    <source>
        <dbReference type="Proteomes" id="UP000823858"/>
    </source>
</evidence>
<reference evidence="2" key="1">
    <citation type="journal article" date="2021" name="PeerJ">
        <title>Extensive microbial diversity within the chicken gut microbiome revealed by metagenomics and culture.</title>
        <authorList>
            <person name="Gilroy R."/>
            <person name="Ravi A."/>
            <person name="Getino M."/>
            <person name="Pursley I."/>
            <person name="Horton D.L."/>
            <person name="Alikhan N.F."/>
            <person name="Baker D."/>
            <person name="Gharbi K."/>
            <person name="Hall N."/>
            <person name="Watson M."/>
            <person name="Adriaenssens E.M."/>
            <person name="Foster-Nyarko E."/>
            <person name="Jarju S."/>
            <person name="Secka A."/>
            <person name="Antonio M."/>
            <person name="Oren A."/>
            <person name="Chaudhuri R.R."/>
            <person name="La Ragione R."/>
            <person name="Hildebrand F."/>
            <person name="Pallen M.J."/>
        </authorList>
    </citation>
    <scope>NUCLEOTIDE SEQUENCE</scope>
    <source>
        <strain evidence="2">ChiHjej13B12-4958</strain>
    </source>
</reference>
<gene>
    <name evidence="2" type="ORF">H9751_09155</name>
</gene>
<dbReference type="AlphaFoldDB" id="A0A9D2QDR4"/>
<feature type="signal peptide" evidence="1">
    <location>
        <begin position="1"/>
        <end position="26"/>
    </location>
</feature>
<protein>
    <recommendedName>
        <fullName evidence="4">Secreted protein</fullName>
    </recommendedName>
</protein>
<sequence length="97" mass="9586">MKLKKSLLAATTATAVAFGGASIATAQDGSDVSALSSESSIGGDNNILGSLEDEDGILGSFVGDDAFGTIGNITTVISLIVAGVNLSNAITLPKLPF</sequence>
<proteinExistence type="predicted"/>
<evidence type="ECO:0000313" key="2">
    <source>
        <dbReference type="EMBL" id="HJC85696.1"/>
    </source>
</evidence>
<reference evidence="2" key="2">
    <citation type="submission" date="2021-04" db="EMBL/GenBank/DDBJ databases">
        <authorList>
            <person name="Gilroy R."/>
        </authorList>
    </citation>
    <scope>NUCLEOTIDE SEQUENCE</scope>
    <source>
        <strain evidence="2">ChiHjej13B12-4958</strain>
    </source>
</reference>
<organism evidence="2 3">
    <name type="scientific">Candidatus Corynebacterium faecigallinarum</name>
    <dbReference type="NCBI Taxonomy" id="2838528"/>
    <lineage>
        <taxon>Bacteria</taxon>
        <taxon>Bacillati</taxon>
        <taxon>Actinomycetota</taxon>
        <taxon>Actinomycetes</taxon>
        <taxon>Mycobacteriales</taxon>
        <taxon>Corynebacteriaceae</taxon>
        <taxon>Corynebacterium</taxon>
    </lineage>
</organism>
<name>A0A9D2QDR4_9CORY</name>
<accession>A0A9D2QDR4</accession>
<evidence type="ECO:0000256" key="1">
    <source>
        <dbReference type="SAM" id="SignalP"/>
    </source>
</evidence>
<evidence type="ECO:0008006" key="4">
    <source>
        <dbReference type="Google" id="ProtNLM"/>
    </source>
</evidence>
<comment type="caution">
    <text evidence="2">The sequence shown here is derived from an EMBL/GenBank/DDBJ whole genome shotgun (WGS) entry which is preliminary data.</text>
</comment>
<keyword evidence="1" id="KW-0732">Signal</keyword>
<feature type="chain" id="PRO_5038339708" description="Secreted protein" evidence="1">
    <location>
        <begin position="27"/>
        <end position="97"/>
    </location>
</feature>
<dbReference type="EMBL" id="DWVP01000022">
    <property type="protein sequence ID" value="HJC85696.1"/>
    <property type="molecule type" value="Genomic_DNA"/>
</dbReference>
<dbReference type="Proteomes" id="UP000823858">
    <property type="component" value="Unassembled WGS sequence"/>
</dbReference>